<dbReference type="GO" id="GO:0000724">
    <property type="term" value="P:double-strand break repair via homologous recombination"/>
    <property type="evidence" value="ECO:0000318"/>
    <property type="project" value="GO_Central"/>
</dbReference>
<keyword evidence="3" id="KW-0863">Zinc-finger</keyword>
<dbReference type="GO" id="GO:0051321">
    <property type="term" value="P:meiotic cell cycle"/>
    <property type="evidence" value="ECO:0000318"/>
    <property type="project" value="GO_Central"/>
</dbReference>
<organism evidence="8 10">
    <name type="scientific">Medicago truncatula</name>
    <name type="common">Barrel medic</name>
    <name type="synonym">Medicago tribuloides</name>
    <dbReference type="NCBI Taxonomy" id="3880"/>
    <lineage>
        <taxon>Eukaryota</taxon>
        <taxon>Viridiplantae</taxon>
        <taxon>Streptophyta</taxon>
        <taxon>Embryophyta</taxon>
        <taxon>Tracheophyta</taxon>
        <taxon>Spermatophyta</taxon>
        <taxon>Magnoliopsida</taxon>
        <taxon>eudicotyledons</taxon>
        <taxon>Gunneridae</taxon>
        <taxon>Pentapetalae</taxon>
        <taxon>rosids</taxon>
        <taxon>fabids</taxon>
        <taxon>Fabales</taxon>
        <taxon>Fabaceae</taxon>
        <taxon>Papilionoideae</taxon>
        <taxon>50 kb inversion clade</taxon>
        <taxon>NPAAA clade</taxon>
        <taxon>Hologalegina</taxon>
        <taxon>IRL clade</taxon>
        <taxon>Trifolieae</taxon>
        <taxon>Medicago</taxon>
    </lineage>
</organism>
<evidence type="ECO:0000259" key="6">
    <source>
        <dbReference type="Pfam" id="PF02721"/>
    </source>
</evidence>
<dbReference type="GO" id="GO:0007004">
    <property type="term" value="P:telomere maintenance via telomerase"/>
    <property type="evidence" value="ECO:0000318"/>
    <property type="project" value="GO_Central"/>
</dbReference>
<evidence type="ECO:0000313" key="9">
    <source>
        <dbReference type="EnsemblPlants" id="AES78948"/>
    </source>
</evidence>
<name>G7KWZ8_MEDTR</name>
<dbReference type="Gene3D" id="2.40.50.140">
    <property type="entry name" value="Nucleic acid-binding proteins"/>
    <property type="match status" value="3"/>
</dbReference>
<dbReference type="Proteomes" id="UP000002051">
    <property type="component" value="Unassembled WGS sequence"/>
</dbReference>
<evidence type="ECO:0000256" key="1">
    <source>
        <dbReference type="ARBA" id="ARBA00005690"/>
    </source>
</evidence>
<dbReference type="STRING" id="3880.G7KWZ8"/>
<keyword evidence="2" id="KW-0479">Metal-binding</keyword>
<accession>G7KWZ8</accession>
<dbReference type="GO" id="GO:0006289">
    <property type="term" value="P:nucleotide-excision repair"/>
    <property type="evidence" value="ECO:0000318"/>
    <property type="project" value="GO_Central"/>
</dbReference>
<dbReference type="SUPFAM" id="SSF50249">
    <property type="entry name" value="Nucleic acid-binding proteins"/>
    <property type="match status" value="3"/>
</dbReference>
<keyword evidence="4" id="KW-0862">Zinc</keyword>
<dbReference type="PANTHER" id="PTHR47165:SF4">
    <property type="entry name" value="OS03G0429900 PROTEIN"/>
    <property type="match status" value="1"/>
</dbReference>
<feature type="domain" description="Replication factor A C-terminal" evidence="7">
    <location>
        <begin position="270"/>
        <end position="380"/>
    </location>
</feature>
<dbReference type="CDD" id="cd04476">
    <property type="entry name" value="RPA1_DBD_C"/>
    <property type="match status" value="1"/>
</dbReference>
<dbReference type="InterPro" id="IPR013955">
    <property type="entry name" value="Rep_factor-A_C"/>
</dbReference>
<evidence type="ECO:0000256" key="5">
    <source>
        <dbReference type="ARBA" id="ARBA00023125"/>
    </source>
</evidence>
<dbReference type="EMBL" id="CM001223">
    <property type="protein sequence ID" value="AES78948.1"/>
    <property type="molecule type" value="Genomic_DNA"/>
</dbReference>
<dbReference type="GO" id="GO:0043047">
    <property type="term" value="F:single-stranded telomeric DNA binding"/>
    <property type="evidence" value="ECO:0000318"/>
    <property type="project" value="GO_Central"/>
</dbReference>
<evidence type="ECO:0000256" key="2">
    <source>
        <dbReference type="ARBA" id="ARBA00022723"/>
    </source>
</evidence>
<dbReference type="eggNOG" id="KOG0851">
    <property type="taxonomic scope" value="Eukaryota"/>
</dbReference>
<evidence type="ECO:0000313" key="8">
    <source>
        <dbReference type="EMBL" id="AES78948.1"/>
    </source>
</evidence>
<evidence type="ECO:0000259" key="7">
    <source>
        <dbReference type="Pfam" id="PF08646"/>
    </source>
</evidence>
<dbReference type="AlphaFoldDB" id="G7KWZ8"/>
<dbReference type="GO" id="GO:0003684">
    <property type="term" value="F:damaged DNA binding"/>
    <property type="evidence" value="ECO:0000318"/>
    <property type="project" value="GO_Central"/>
</dbReference>
<dbReference type="HOGENOM" id="CLU_604656_0_0_1"/>
<dbReference type="PANTHER" id="PTHR47165">
    <property type="entry name" value="OS03G0429900 PROTEIN"/>
    <property type="match status" value="1"/>
</dbReference>
<keyword evidence="5" id="KW-0238">DNA-binding</keyword>
<dbReference type="EnsemblPlants" id="AES78948">
    <property type="protein sequence ID" value="AES78948"/>
    <property type="gene ID" value="MTR_7g051400"/>
</dbReference>
<dbReference type="InterPro" id="IPR012340">
    <property type="entry name" value="NA-bd_OB-fold"/>
</dbReference>
<keyword evidence="10" id="KW-1185">Reference proteome</keyword>
<reference evidence="9" key="3">
    <citation type="submission" date="2015-04" db="UniProtKB">
        <authorList>
            <consortium name="EnsemblPlants"/>
        </authorList>
    </citation>
    <scope>IDENTIFICATION</scope>
    <source>
        <strain evidence="9">cv. Jemalong A17</strain>
    </source>
</reference>
<evidence type="ECO:0000313" key="10">
    <source>
        <dbReference type="Proteomes" id="UP000002051"/>
    </source>
</evidence>
<dbReference type="InterPro" id="IPR047192">
    <property type="entry name" value="Euk_RPA1_DBD_C"/>
</dbReference>
<comment type="similarity">
    <text evidence="1">Belongs to the replication factor A protein 1 family.</text>
</comment>
<dbReference type="InterPro" id="IPR003871">
    <property type="entry name" value="RFA1B/D_OB_1st"/>
</dbReference>
<evidence type="ECO:0000256" key="3">
    <source>
        <dbReference type="ARBA" id="ARBA00022771"/>
    </source>
</evidence>
<evidence type="ECO:0000256" key="4">
    <source>
        <dbReference type="ARBA" id="ARBA00022833"/>
    </source>
</evidence>
<dbReference type="GO" id="GO:0006260">
    <property type="term" value="P:DNA replication"/>
    <property type="evidence" value="ECO:0000318"/>
    <property type="project" value="GO_Central"/>
</dbReference>
<feature type="domain" description="Replication protein A 70 kDa DNA-binding subunit B/D first OB fold" evidence="6">
    <location>
        <begin position="19"/>
        <end position="107"/>
    </location>
</feature>
<dbReference type="CDD" id="cd04481">
    <property type="entry name" value="RPA1_DBD_B_like"/>
    <property type="match status" value="1"/>
</dbReference>
<dbReference type="CDD" id="cd04480">
    <property type="entry name" value="RPA1_DBD_A_like"/>
    <property type="match status" value="1"/>
</dbReference>
<dbReference type="Pfam" id="PF08646">
    <property type="entry name" value="Rep_fac-A_C"/>
    <property type="match status" value="1"/>
</dbReference>
<sequence>MAPLITPAAAIVAGKINIKLRVRVIHVWTVSEFNNPNEDNSIHMLLLDDKFGKIQASAKKHLVSRIRSNVEEGSTYDIENVLVTKNDPKYQVTQHRFKLNLIDKTKFFKIDATTIPLNHFDFMPFNEILEAEREEKVVVVERDELKEKDVNGRRSKIMDLTLQDSESRRVHCTLWANYAERMNSFLAAHDPSSPVVVLIQQCKLKKYQGIMDVSNEFKSKIDGGDVQVSQSISHNTTSTVVSLVDDMLQTKRMTIEDLIEATEQCQGIVLATICGIESEYSWYYQACTKCVGRVRTVASRLYCGKCNTGRNAVARFKLHVQVIDNTGSTSFILFDRNVSKYVNGTIQDMIDAQPNNSSDYPSDLDSFVGKQMLFKVEVSDGNLLHNWRNYVVKRTTAEEDVINQFVVFHNIKISDNEDVANETLDENLDNVCAGSSNTVVNLMDAMDSVANNNDKEKEFDTTPCIKVSGKNSTGTILLDSTPSADAGDVSATKLVKLKSVVSGKRSDGTGLLIRPRLLMLEISLLQSLSSSNLLRLSQRTEI</sequence>
<proteinExistence type="inferred from homology"/>
<dbReference type="OMA" id="GMEEDAN"/>
<protein>
    <submittedName>
        <fullName evidence="8">Replication factor-A carboxy-terminal domain protein</fullName>
    </submittedName>
</protein>
<gene>
    <name evidence="8" type="ordered locus">MTR_7g051400</name>
</gene>
<dbReference type="GO" id="GO:0008270">
    <property type="term" value="F:zinc ion binding"/>
    <property type="evidence" value="ECO:0007669"/>
    <property type="project" value="UniProtKB-KW"/>
</dbReference>
<reference evidence="8 10" key="2">
    <citation type="journal article" date="2014" name="BMC Genomics">
        <title>An improved genome release (version Mt4.0) for the model legume Medicago truncatula.</title>
        <authorList>
            <person name="Tang H."/>
            <person name="Krishnakumar V."/>
            <person name="Bidwell S."/>
            <person name="Rosen B."/>
            <person name="Chan A."/>
            <person name="Zhou S."/>
            <person name="Gentzbittel L."/>
            <person name="Childs K.L."/>
            <person name="Yandell M."/>
            <person name="Gundlach H."/>
            <person name="Mayer K.F."/>
            <person name="Schwartz D.C."/>
            <person name="Town C.D."/>
        </authorList>
    </citation>
    <scope>GENOME REANNOTATION</scope>
    <source>
        <strain evidence="9 10">cv. Jemalong A17</strain>
    </source>
</reference>
<dbReference type="Pfam" id="PF02721">
    <property type="entry name" value="DUF223"/>
    <property type="match status" value="1"/>
</dbReference>
<dbReference type="PaxDb" id="3880-AES78948"/>
<dbReference type="GO" id="GO:0005662">
    <property type="term" value="C:DNA replication factor A complex"/>
    <property type="evidence" value="ECO:0000318"/>
    <property type="project" value="GO_Central"/>
</dbReference>
<reference evidence="8 10" key="1">
    <citation type="journal article" date="2011" name="Nature">
        <title>The Medicago genome provides insight into the evolution of rhizobial symbioses.</title>
        <authorList>
            <person name="Young N.D."/>
            <person name="Debelle F."/>
            <person name="Oldroyd G.E."/>
            <person name="Geurts R."/>
            <person name="Cannon S.B."/>
            <person name="Udvardi M.K."/>
            <person name="Benedito V.A."/>
            <person name="Mayer K.F."/>
            <person name="Gouzy J."/>
            <person name="Schoof H."/>
            <person name="Van de Peer Y."/>
            <person name="Proost S."/>
            <person name="Cook D.R."/>
            <person name="Meyers B.C."/>
            <person name="Spannagl M."/>
            <person name="Cheung F."/>
            <person name="De Mita S."/>
            <person name="Krishnakumar V."/>
            <person name="Gundlach H."/>
            <person name="Zhou S."/>
            <person name="Mudge J."/>
            <person name="Bharti A.K."/>
            <person name="Murray J.D."/>
            <person name="Naoumkina M.A."/>
            <person name="Rosen B."/>
            <person name="Silverstein K.A."/>
            <person name="Tang H."/>
            <person name="Rombauts S."/>
            <person name="Zhao P.X."/>
            <person name="Zhou P."/>
            <person name="Barbe V."/>
            <person name="Bardou P."/>
            <person name="Bechner M."/>
            <person name="Bellec A."/>
            <person name="Berger A."/>
            <person name="Berges H."/>
            <person name="Bidwell S."/>
            <person name="Bisseling T."/>
            <person name="Choisne N."/>
            <person name="Couloux A."/>
            <person name="Denny R."/>
            <person name="Deshpande S."/>
            <person name="Dai X."/>
            <person name="Doyle J.J."/>
            <person name="Dudez A.M."/>
            <person name="Farmer A.D."/>
            <person name="Fouteau S."/>
            <person name="Franken C."/>
            <person name="Gibelin C."/>
            <person name="Gish J."/>
            <person name="Goldstein S."/>
            <person name="Gonzalez A.J."/>
            <person name="Green P.J."/>
            <person name="Hallab A."/>
            <person name="Hartog M."/>
            <person name="Hua A."/>
            <person name="Humphray S.J."/>
            <person name="Jeong D.H."/>
            <person name="Jing Y."/>
            <person name="Jocker A."/>
            <person name="Kenton S.M."/>
            <person name="Kim D.J."/>
            <person name="Klee K."/>
            <person name="Lai H."/>
            <person name="Lang C."/>
            <person name="Lin S."/>
            <person name="Macmil S.L."/>
            <person name="Magdelenat G."/>
            <person name="Matthews L."/>
            <person name="McCorrison J."/>
            <person name="Monaghan E.L."/>
            <person name="Mun J.H."/>
            <person name="Najar F.Z."/>
            <person name="Nicholson C."/>
            <person name="Noirot C."/>
            <person name="O'Bleness M."/>
            <person name="Paule C.R."/>
            <person name="Poulain J."/>
            <person name="Prion F."/>
            <person name="Qin B."/>
            <person name="Qu C."/>
            <person name="Retzel E.F."/>
            <person name="Riddle C."/>
            <person name="Sallet E."/>
            <person name="Samain S."/>
            <person name="Samson N."/>
            <person name="Sanders I."/>
            <person name="Saurat O."/>
            <person name="Scarpelli C."/>
            <person name="Schiex T."/>
            <person name="Segurens B."/>
            <person name="Severin A.J."/>
            <person name="Sherrier D.J."/>
            <person name="Shi R."/>
            <person name="Sims S."/>
            <person name="Singer S.R."/>
            <person name="Sinharoy S."/>
            <person name="Sterck L."/>
            <person name="Viollet A."/>
            <person name="Wang B.B."/>
            <person name="Wang K."/>
            <person name="Wang M."/>
            <person name="Wang X."/>
            <person name="Warfsmann J."/>
            <person name="Weissenbach J."/>
            <person name="White D.D."/>
            <person name="White J.D."/>
            <person name="Wiley G.B."/>
            <person name="Wincker P."/>
            <person name="Xing Y."/>
            <person name="Yang L."/>
            <person name="Yao Z."/>
            <person name="Ying F."/>
            <person name="Zhai J."/>
            <person name="Zhou L."/>
            <person name="Zuber A."/>
            <person name="Denarie J."/>
            <person name="Dixon R.A."/>
            <person name="May G.D."/>
            <person name="Schwartz D.C."/>
            <person name="Rogers J."/>
            <person name="Quetier F."/>
            <person name="Town C.D."/>
            <person name="Roe B.A."/>
        </authorList>
    </citation>
    <scope>NUCLEOTIDE SEQUENCE [LARGE SCALE GENOMIC DNA]</scope>
    <source>
        <strain evidence="8">A17</strain>
        <strain evidence="9 10">cv. Jemalong A17</strain>
    </source>
</reference>